<dbReference type="Proteomes" id="UP000000486">
    <property type="component" value="Chromosome"/>
</dbReference>
<name>A0A0E0UW55_LISMM</name>
<evidence type="ECO:0000313" key="1">
    <source>
        <dbReference type="EMBL" id="AEH92323.1"/>
    </source>
</evidence>
<organism evidence="1 2">
    <name type="scientific">Listeria monocytogenes serotype 4a (strain M7)</name>
    <dbReference type="NCBI Taxonomy" id="1030009"/>
    <lineage>
        <taxon>Bacteria</taxon>
        <taxon>Bacillati</taxon>
        <taxon>Bacillota</taxon>
        <taxon>Bacilli</taxon>
        <taxon>Bacillales</taxon>
        <taxon>Listeriaceae</taxon>
        <taxon>Listeria</taxon>
    </lineage>
</organism>
<sequence length="122" mass="14526">MQRKVEEINLLVREARLWFDFDISSFNGHELEIIGGIDLSYFYEIEIKFSNVSFLSGYTSLHIDTSKDFLFVHKGSYETSRMNLPKVRDNSYIFEFKTDDIDDLPFIVMAEQIEYKYERVNL</sequence>
<protein>
    <submittedName>
        <fullName evidence="1">Uncharacterized protein</fullName>
    </submittedName>
</protein>
<evidence type="ECO:0000313" key="2">
    <source>
        <dbReference type="Proteomes" id="UP000000486"/>
    </source>
</evidence>
<reference evidence="1 2" key="1">
    <citation type="journal article" date="2011" name="J. Bacteriol.">
        <title>Genome sequence of the nonpathogenic Listeria monocytogenes serovar 4a strain M7.</title>
        <authorList>
            <person name="Chen J."/>
            <person name="Xia Y."/>
            <person name="Cheng C."/>
            <person name="Fang C."/>
            <person name="Shan Y."/>
            <person name="Jin G."/>
            <person name="Fang W."/>
        </authorList>
    </citation>
    <scope>NUCLEOTIDE SEQUENCE [LARGE SCALE GENOMIC DNA]</scope>
    <source>
        <strain evidence="1 2">M7</strain>
    </source>
</reference>
<proteinExistence type="predicted"/>
<dbReference type="AlphaFoldDB" id="A0A0E0UW55"/>
<dbReference type="RefSeq" id="WP_012581430.1">
    <property type="nucleotide sequence ID" value="NC_017537.1"/>
</dbReference>
<gene>
    <name evidence="1" type="ordered locus">LMM7_1318</name>
</gene>
<accession>A0A0E0UW55</accession>
<dbReference type="HOGENOM" id="CLU_2023883_0_0_9"/>
<dbReference type="EMBL" id="CP002816">
    <property type="protein sequence ID" value="AEH92323.1"/>
    <property type="molecule type" value="Genomic_DNA"/>
</dbReference>
<dbReference type="KEGG" id="lmq:LMM7_1318"/>